<dbReference type="InterPro" id="IPR036691">
    <property type="entry name" value="Endo/exonu/phosph_ase_sf"/>
</dbReference>
<dbReference type="EnsemblPlants" id="Solyc08g067420.3.1">
    <property type="protein sequence ID" value="Solyc08g067420.3.1"/>
    <property type="gene ID" value="Solyc08g067420.3"/>
</dbReference>
<dbReference type="OMA" id="HEECIEF"/>
<feature type="compositionally biased region" description="Basic and acidic residues" evidence="1">
    <location>
        <begin position="185"/>
        <end position="209"/>
    </location>
</feature>
<feature type="region of interest" description="Disordered" evidence="1">
    <location>
        <begin position="269"/>
        <end position="308"/>
    </location>
</feature>
<dbReference type="Gramene" id="Solyc08g067420.3.1">
    <property type="protein sequence ID" value="Solyc08g067420.3.1"/>
    <property type="gene ID" value="Solyc08g067420.3"/>
</dbReference>
<dbReference type="PANTHER" id="PTHR12121">
    <property type="entry name" value="CARBON CATABOLITE REPRESSOR PROTEIN 4"/>
    <property type="match status" value="1"/>
</dbReference>
<dbReference type="GO" id="GO:0003730">
    <property type="term" value="F:mRNA 3'-UTR binding"/>
    <property type="evidence" value="ECO:0000318"/>
    <property type="project" value="GO_Central"/>
</dbReference>
<feature type="compositionally biased region" description="Polar residues" evidence="1">
    <location>
        <begin position="270"/>
        <end position="283"/>
    </location>
</feature>
<sequence>MLILLALCYDHHRLNFHEYQNFVPIVLILFKLVHEEFVEFKKFGLRDNVAQICVFESLGQQNKSSPAPLASTGHSSKVVICNTHVLFNPKRGDIKLGQVRVLLDKAGGVSKLWDNAPIVICGDFNSTPKSPLYNYLAEERLDLSEVPRDKVSGQESATIYTVKHSFNASARHQDAVNSSQSSEVASEREVKDNKMASAEQKFDTREKDSGTGSSACTLSQPQSSVEYEPGISCMVISCSESTADLPRVIHGNAADSFGQTISVPFVVSRENPSTSHEANSLESCQEDEYDKDSESGYNKADPNATSTSSHKNFVAEVRSGIDSERVKDGQSNVGDFGSENVLSIHRPIIPHCSDVSSTGLFSDSSDVHEVSLPESSESVSSIGKESSPKISRELKNSYTETCFDVLLDEKMANLSLSVVSEGTKEDELLVENREAFLSQLHDEAGSFPSDSDQLQTTSLEELDESVKKCDGSLELRSLSDEIAHDAPNLDSEVVDRENSIYDPSAWTPIDIETATGNADCKLLEHNLKLTSAYREVEDFSGTRDSTGEPEVTSYHRLFMGTVDYIWRSEGLQTARVLAPIPKNAMQFVRGFPTKVSNTAQDICPMWTMFKVLPLKLTIPNMTAEITGVTYFGEKWLGFYGHEHHRETLKFLRKKWGSDHIALVSEFAFTSDISVHNTSVQKQ</sequence>
<feature type="compositionally biased region" description="Polar residues" evidence="1">
    <location>
        <begin position="171"/>
        <end position="184"/>
    </location>
</feature>
<keyword evidence="3" id="KW-1185">Reference proteome</keyword>
<dbReference type="InterPro" id="IPR050410">
    <property type="entry name" value="CCR4/nocturin_mRNA_transcr"/>
</dbReference>
<dbReference type="Proteomes" id="UP000004994">
    <property type="component" value="Chromosome 8"/>
</dbReference>
<evidence type="ECO:0008006" key="4">
    <source>
        <dbReference type="Google" id="ProtNLM"/>
    </source>
</evidence>
<reference evidence="2" key="1">
    <citation type="journal article" date="2012" name="Nature">
        <title>The tomato genome sequence provides insights into fleshy fruit evolution.</title>
        <authorList>
            <consortium name="Tomato Genome Consortium"/>
        </authorList>
    </citation>
    <scope>NUCLEOTIDE SEQUENCE [LARGE SCALE GENOMIC DNA]</scope>
    <source>
        <strain evidence="2">cv. Heinz 1706</strain>
    </source>
</reference>
<dbReference type="Gene3D" id="3.60.10.10">
    <property type="entry name" value="Endonuclease/exonuclease/phosphatase"/>
    <property type="match status" value="2"/>
</dbReference>
<dbReference type="SUPFAM" id="SSF56219">
    <property type="entry name" value="DNase I-like"/>
    <property type="match status" value="1"/>
</dbReference>
<evidence type="ECO:0000256" key="1">
    <source>
        <dbReference type="SAM" id="MobiDB-lite"/>
    </source>
</evidence>
<reference evidence="2" key="2">
    <citation type="submission" date="2019-01" db="UniProtKB">
        <authorList>
            <consortium name="EnsemblPlants"/>
        </authorList>
    </citation>
    <scope>IDENTIFICATION</scope>
    <source>
        <strain evidence="2">cv. Heinz 1706</strain>
    </source>
</reference>
<name>A0A3Q7HP13_SOLLC</name>
<proteinExistence type="predicted"/>
<accession>A0A3Q7HP13</accession>
<dbReference type="FunCoup" id="A0A3Q7HP13">
    <property type="interactions" value="3082"/>
</dbReference>
<dbReference type="AlphaFoldDB" id="A0A3Q7HP13"/>
<evidence type="ECO:0000313" key="3">
    <source>
        <dbReference type="Proteomes" id="UP000004994"/>
    </source>
</evidence>
<dbReference type="PANTHER" id="PTHR12121:SF85">
    <property type="entry name" value="CARBON CATABOLITE REPRESSOR PROTEIN 4 HOMOLOG 6"/>
    <property type="match status" value="1"/>
</dbReference>
<dbReference type="InParanoid" id="A0A3Q7HP13"/>
<protein>
    <recommendedName>
        <fullName evidence="4">Endonuclease/exonuclease/phosphatase domain-containing protein</fullName>
    </recommendedName>
</protein>
<feature type="compositionally biased region" description="Polar residues" evidence="1">
    <location>
        <begin position="210"/>
        <end position="221"/>
    </location>
</feature>
<feature type="region of interest" description="Disordered" evidence="1">
    <location>
        <begin position="171"/>
        <end position="221"/>
    </location>
</feature>
<organism evidence="2">
    <name type="scientific">Solanum lycopersicum</name>
    <name type="common">Tomato</name>
    <name type="synonym">Lycopersicon esculentum</name>
    <dbReference type="NCBI Taxonomy" id="4081"/>
    <lineage>
        <taxon>Eukaryota</taxon>
        <taxon>Viridiplantae</taxon>
        <taxon>Streptophyta</taxon>
        <taxon>Embryophyta</taxon>
        <taxon>Tracheophyta</taxon>
        <taxon>Spermatophyta</taxon>
        <taxon>Magnoliopsida</taxon>
        <taxon>eudicotyledons</taxon>
        <taxon>Gunneridae</taxon>
        <taxon>Pentapetalae</taxon>
        <taxon>asterids</taxon>
        <taxon>lamiids</taxon>
        <taxon>Solanales</taxon>
        <taxon>Solanaceae</taxon>
        <taxon>Solanoideae</taxon>
        <taxon>Solaneae</taxon>
        <taxon>Solanum</taxon>
        <taxon>Solanum subgen. Lycopersicon</taxon>
    </lineage>
</organism>
<evidence type="ECO:0000313" key="2">
    <source>
        <dbReference type="EnsemblPlants" id="Solyc08g067420.3.1"/>
    </source>
</evidence>